<dbReference type="AlphaFoldDB" id="A0A6J6B1B1"/>
<dbReference type="EMBL" id="CAEZSL010000006">
    <property type="protein sequence ID" value="CAB4532781.1"/>
    <property type="molecule type" value="Genomic_DNA"/>
</dbReference>
<name>A0A6J6B1B1_9ZZZZ</name>
<proteinExistence type="predicted"/>
<organism evidence="1">
    <name type="scientific">freshwater metagenome</name>
    <dbReference type="NCBI Taxonomy" id="449393"/>
    <lineage>
        <taxon>unclassified sequences</taxon>
        <taxon>metagenomes</taxon>
        <taxon>ecological metagenomes</taxon>
    </lineage>
</organism>
<reference evidence="1" key="1">
    <citation type="submission" date="2020-05" db="EMBL/GenBank/DDBJ databases">
        <authorList>
            <person name="Chiriac C."/>
            <person name="Salcher M."/>
            <person name="Ghai R."/>
            <person name="Kavagutti S V."/>
        </authorList>
    </citation>
    <scope>NUCLEOTIDE SEQUENCE</scope>
</reference>
<accession>A0A6J6B1B1</accession>
<sequence length="133" mass="14733">MATNLATNMLLLTDVHGLQSEGIGHTNVARHRGKFFCITECFKNGIKVVHRVSNFVDTHFFGLTQDSLLIKCLFFKETVDASRRIDELLVGMTGLFVRGEHAAVALGVKGCQDLFGSSLEFMAGLRRHEIGNH</sequence>
<protein>
    <submittedName>
        <fullName evidence="1">Unannotated protein</fullName>
    </submittedName>
</protein>
<evidence type="ECO:0000313" key="1">
    <source>
        <dbReference type="EMBL" id="CAB4532781.1"/>
    </source>
</evidence>
<gene>
    <name evidence="1" type="ORF">UFOPK1421_00105</name>
</gene>